<name>A0ABW9M9Y6_9FIRM</name>
<sequence>MKKIAFLSLGLAMSISLSACSSADAGTNQKVNENSKQEEVLVDDLQKVDFMDKDFDMSQIEQRSCCDE</sequence>
<evidence type="ECO:0000313" key="3">
    <source>
        <dbReference type="Proteomes" id="UP001637996"/>
    </source>
</evidence>
<comment type="caution">
    <text evidence="2">The sequence shown here is derived from an EMBL/GenBank/DDBJ whole genome shotgun (WGS) entry which is preliminary data.</text>
</comment>
<dbReference type="RefSeq" id="WP_410031747.1">
    <property type="nucleotide sequence ID" value="NZ_JBGMEI010000013.1"/>
</dbReference>
<dbReference type="Proteomes" id="UP001637996">
    <property type="component" value="Unassembled WGS sequence"/>
</dbReference>
<keyword evidence="1" id="KW-0732">Signal</keyword>
<evidence type="ECO:0008006" key="4">
    <source>
        <dbReference type="Google" id="ProtNLM"/>
    </source>
</evidence>
<gene>
    <name evidence="2" type="ORF">ACCQ41_07600</name>
</gene>
<feature type="signal peptide" evidence="1">
    <location>
        <begin position="1"/>
        <end position="19"/>
    </location>
</feature>
<reference evidence="2 3" key="1">
    <citation type="journal article" date="2025" name="Anaerobe">
        <title>Description of Anaerococcus kampingiae sp. nov., Anaerococcus groningensis sp. nov., Anaerococcus martiniensis sp. nov., and Anaerococcus cruorum sp. nov., isolated from human clinical specimens.</title>
        <authorList>
            <person name="Boiten K.E."/>
            <person name="Meijer J."/>
            <person name="van Wezel E.M."/>
            <person name="Veloo A.C.M."/>
        </authorList>
    </citation>
    <scope>NUCLEOTIDE SEQUENCE [LARGE SCALE GENOMIC DNA]</scope>
    <source>
        <strain evidence="2 3">ENR0831</strain>
    </source>
</reference>
<dbReference type="EMBL" id="JBGMEI010000013">
    <property type="protein sequence ID" value="MFO3666102.1"/>
    <property type="molecule type" value="Genomic_DNA"/>
</dbReference>
<evidence type="ECO:0000313" key="2">
    <source>
        <dbReference type="EMBL" id="MFO3666102.1"/>
    </source>
</evidence>
<keyword evidence="3" id="KW-1185">Reference proteome</keyword>
<protein>
    <recommendedName>
        <fullName evidence="4">Lipoprotein</fullName>
    </recommendedName>
</protein>
<evidence type="ECO:0000256" key="1">
    <source>
        <dbReference type="SAM" id="SignalP"/>
    </source>
</evidence>
<proteinExistence type="predicted"/>
<organism evidence="2 3">
    <name type="scientific">Anaerococcus martiniensis</name>
    <dbReference type="NCBI Taxonomy" id="3115615"/>
    <lineage>
        <taxon>Bacteria</taxon>
        <taxon>Bacillati</taxon>
        <taxon>Bacillota</taxon>
        <taxon>Tissierellia</taxon>
        <taxon>Tissierellales</taxon>
        <taxon>Peptoniphilaceae</taxon>
        <taxon>Anaerococcus</taxon>
    </lineage>
</organism>
<accession>A0ABW9M9Y6</accession>
<feature type="chain" id="PRO_5047543514" description="Lipoprotein" evidence="1">
    <location>
        <begin position="20"/>
        <end position="68"/>
    </location>
</feature>
<dbReference type="PROSITE" id="PS51257">
    <property type="entry name" value="PROKAR_LIPOPROTEIN"/>
    <property type="match status" value="1"/>
</dbReference>